<dbReference type="Pfam" id="PF19310">
    <property type="entry name" value="TOP_N"/>
    <property type="match status" value="1"/>
</dbReference>
<dbReference type="InterPro" id="IPR045090">
    <property type="entry name" value="Pept_M3A_M3B"/>
</dbReference>
<evidence type="ECO:0000313" key="13">
    <source>
        <dbReference type="Proteomes" id="UP000481153"/>
    </source>
</evidence>
<comment type="similarity">
    <text evidence="1 9">Belongs to the peptidase M3 family.</text>
</comment>
<dbReference type="Gene3D" id="1.10.1370.40">
    <property type="match status" value="1"/>
</dbReference>
<dbReference type="VEuPathDB" id="FungiDB:AeMF1_016328"/>
<evidence type="ECO:0000256" key="5">
    <source>
        <dbReference type="ARBA" id="ARBA00022833"/>
    </source>
</evidence>
<evidence type="ECO:0000256" key="2">
    <source>
        <dbReference type="ARBA" id="ARBA00022670"/>
    </source>
</evidence>
<reference evidence="12 13" key="1">
    <citation type="submission" date="2019-07" db="EMBL/GenBank/DDBJ databases">
        <title>Genomics analysis of Aphanomyces spp. identifies a new class of oomycete effector associated with host adaptation.</title>
        <authorList>
            <person name="Gaulin E."/>
        </authorList>
    </citation>
    <scope>NUCLEOTIDE SEQUENCE [LARGE SCALE GENOMIC DNA]</scope>
    <source>
        <strain evidence="12 13">ATCC 201684</strain>
    </source>
</reference>
<dbReference type="EMBL" id="VJMJ01000035">
    <property type="protein sequence ID" value="KAF0741757.1"/>
    <property type="molecule type" value="Genomic_DNA"/>
</dbReference>
<evidence type="ECO:0000256" key="1">
    <source>
        <dbReference type="ARBA" id="ARBA00006040"/>
    </source>
</evidence>
<dbReference type="PANTHER" id="PTHR11804">
    <property type="entry name" value="PROTEASE M3 THIMET OLIGOPEPTIDASE-RELATED"/>
    <property type="match status" value="1"/>
</dbReference>
<keyword evidence="13" id="KW-1185">Reference proteome</keyword>
<dbReference type="AlphaFoldDB" id="A0A6G0XNE0"/>
<evidence type="ECO:0000313" key="12">
    <source>
        <dbReference type="EMBL" id="KAF0741757.1"/>
    </source>
</evidence>
<organism evidence="12 13">
    <name type="scientific">Aphanomyces euteiches</name>
    <dbReference type="NCBI Taxonomy" id="100861"/>
    <lineage>
        <taxon>Eukaryota</taxon>
        <taxon>Sar</taxon>
        <taxon>Stramenopiles</taxon>
        <taxon>Oomycota</taxon>
        <taxon>Saprolegniomycetes</taxon>
        <taxon>Saprolegniales</taxon>
        <taxon>Verrucalvaceae</taxon>
        <taxon>Aphanomyces</taxon>
    </lineage>
</organism>
<comment type="caution">
    <text evidence="12">The sequence shown here is derived from an EMBL/GenBank/DDBJ whole genome shotgun (WGS) entry which is preliminary data.</text>
</comment>
<keyword evidence="2 9" id="KW-0645">Protease</keyword>
<dbReference type="GO" id="GO:0046872">
    <property type="term" value="F:metal ion binding"/>
    <property type="evidence" value="ECO:0007669"/>
    <property type="project" value="UniProtKB-UniRule"/>
</dbReference>
<dbReference type="GO" id="GO:0004222">
    <property type="term" value="F:metalloendopeptidase activity"/>
    <property type="evidence" value="ECO:0007669"/>
    <property type="project" value="UniProtKB-EC"/>
</dbReference>
<dbReference type="Gene3D" id="1.10.1370.10">
    <property type="entry name" value="Neurolysin, domain 3"/>
    <property type="match status" value="1"/>
</dbReference>
<keyword evidence="5 9" id="KW-0862">Zinc</keyword>
<accession>A0A6G0XNE0</accession>
<dbReference type="PANTHER" id="PTHR11804:SF83">
    <property type="entry name" value="LD37516P"/>
    <property type="match status" value="1"/>
</dbReference>
<keyword evidence="3 9" id="KW-0479">Metal-binding</keyword>
<evidence type="ECO:0000256" key="3">
    <source>
        <dbReference type="ARBA" id="ARBA00022723"/>
    </source>
</evidence>
<comment type="catalytic activity">
    <reaction evidence="7">
        <text>Hydrolysis of oligopeptides, with broad specificity. Gly or Ala commonly occur as P1 or P1' residues, but more distant residues are also important, as is shown by the fact that Z-Gly-Pro-Gly-|-Gly-Pro-Ala is cleaved, but not Z-(Gly)(5).</text>
        <dbReference type="EC" id="3.4.24.70"/>
    </reaction>
</comment>
<comment type="cofactor">
    <cofactor evidence="9">
        <name>Zn(2+)</name>
        <dbReference type="ChEBI" id="CHEBI:29105"/>
    </cofactor>
    <text evidence="9">Binds 1 zinc ion.</text>
</comment>
<keyword evidence="6 9" id="KW-0482">Metalloprotease</keyword>
<keyword evidence="4 9" id="KW-0378">Hydrolase</keyword>
<dbReference type="Gene3D" id="3.40.390.10">
    <property type="entry name" value="Collagenase (Catalytic Domain)"/>
    <property type="match status" value="1"/>
</dbReference>
<feature type="domain" description="Peptidase M3A/M3B catalytic" evidence="10">
    <location>
        <begin position="234"/>
        <end position="666"/>
    </location>
</feature>
<evidence type="ECO:0000256" key="9">
    <source>
        <dbReference type="RuleBase" id="RU003435"/>
    </source>
</evidence>
<dbReference type="GO" id="GO:0006518">
    <property type="term" value="P:peptide metabolic process"/>
    <property type="evidence" value="ECO:0007669"/>
    <property type="project" value="TreeGrafter"/>
</dbReference>
<evidence type="ECO:0000259" key="10">
    <source>
        <dbReference type="Pfam" id="PF01432"/>
    </source>
</evidence>
<sequence length="697" mass="79268">MVNPLTRCLEDYALPPFAELRVSDIVPAIRTAITEYALDLNAIEDDLSFFQDDLTWESVMDRLEIIDDPLDRLWRIVDHLQDVANSAELRAAKAEVQAEVLAIQSRRLQSVEIFQAMQDLRDGSEWPSEQQRILERSILEMKLNGVALTGGAKERFNEVKIRLEELADIFYNNVLDDTKSTHLIVHKHDDIEGIPDSNLAVFARDAVAAGYEGATAADGPWKLPLDRQTSGTVLNNCKNAATREAVYRRNRTIASTPPYDNTPVILEMLQLRQERANLLGYSTFAEMNLADKMAPTVQVVQETLRELRDKGFPVSAVEIREVEAFAVSHGQTLPLQPWDIPYWVEQLRKEKYALDEELIRPYFAISTVLPKMLEFVSRLFGIHIEPADGLETWHPDVQTFQIRAIEQPDAPVIAQFYLDLYSRPGEKRANSWIEDIVGRSRVLRTEKAAVRLPVFALVFNIPKPVDDKPHLMTITDVDNMFAMMGFGLRCGLNGAEYTAASRYQGTEWDAVGCSSQFLLNFRYHRETLRSVSGHIVTGEPLPDDIFDKMLASQSFMRATNFVAKFLEIAAYDMALHHEFDPFSTSESIFEVFRRHSKEFSLRPTLADDKFICALSHIFPGSYAAGFYCYVWSEMLAADAYACFAEAKSEQEWLALGRKYRDTMLALIDPHIPWKRLRNSVGAYPPRKDCSSSTGWIK</sequence>
<dbReference type="InterPro" id="IPR045666">
    <property type="entry name" value="OpdA_N"/>
</dbReference>
<gene>
    <name evidence="12" type="ORF">Ae201684_003127</name>
</gene>
<evidence type="ECO:0000256" key="7">
    <source>
        <dbReference type="ARBA" id="ARBA00024603"/>
    </source>
</evidence>
<proteinExistence type="inferred from homology"/>
<name>A0A6G0XNE0_9STRA</name>
<dbReference type="SUPFAM" id="SSF55486">
    <property type="entry name" value="Metalloproteases ('zincins'), catalytic domain"/>
    <property type="match status" value="1"/>
</dbReference>
<dbReference type="Pfam" id="PF01432">
    <property type="entry name" value="Peptidase_M3"/>
    <property type="match status" value="1"/>
</dbReference>
<evidence type="ECO:0000256" key="8">
    <source>
        <dbReference type="ARBA" id="ARBA00026100"/>
    </source>
</evidence>
<dbReference type="CDD" id="cd06456">
    <property type="entry name" value="M3A_DCP"/>
    <property type="match status" value="1"/>
</dbReference>
<dbReference type="InterPro" id="IPR024077">
    <property type="entry name" value="Neurolysin/TOP_dom2"/>
</dbReference>
<dbReference type="InterPro" id="IPR001567">
    <property type="entry name" value="Pept_M3A_M3B_dom"/>
</dbReference>
<feature type="domain" description="Oligopeptidase A N-terminal" evidence="11">
    <location>
        <begin position="30"/>
        <end position="152"/>
    </location>
</feature>
<evidence type="ECO:0000256" key="6">
    <source>
        <dbReference type="ARBA" id="ARBA00023049"/>
    </source>
</evidence>
<dbReference type="EC" id="3.4.24.70" evidence="8"/>
<evidence type="ECO:0000259" key="11">
    <source>
        <dbReference type="Pfam" id="PF19310"/>
    </source>
</evidence>
<evidence type="ECO:0000256" key="4">
    <source>
        <dbReference type="ARBA" id="ARBA00022801"/>
    </source>
</evidence>
<dbReference type="InterPro" id="IPR024079">
    <property type="entry name" value="MetalloPept_cat_dom_sf"/>
</dbReference>
<protein>
    <recommendedName>
        <fullName evidence="8">oligopeptidase A</fullName>
        <ecNumber evidence="8">3.4.24.70</ecNumber>
    </recommendedName>
</protein>
<dbReference type="Proteomes" id="UP000481153">
    <property type="component" value="Unassembled WGS sequence"/>
</dbReference>
<dbReference type="InterPro" id="IPR034005">
    <property type="entry name" value="M3A_DCP"/>
</dbReference>
<dbReference type="GO" id="GO:0006508">
    <property type="term" value="P:proteolysis"/>
    <property type="evidence" value="ECO:0007669"/>
    <property type="project" value="UniProtKB-KW"/>
</dbReference>